<evidence type="ECO:0000259" key="4">
    <source>
        <dbReference type="PROSITE" id="PS51059"/>
    </source>
</evidence>
<keyword evidence="6" id="KW-1185">Reference proteome</keyword>
<feature type="compositionally biased region" description="Basic and acidic residues" evidence="2">
    <location>
        <begin position="452"/>
        <end position="469"/>
    </location>
</feature>
<dbReference type="PANTHER" id="PTHR45740">
    <property type="entry name" value="POLY [ADP-RIBOSE] POLYMERASE"/>
    <property type="match status" value="1"/>
</dbReference>
<feature type="compositionally biased region" description="Low complexity" evidence="2">
    <location>
        <begin position="175"/>
        <end position="190"/>
    </location>
</feature>
<evidence type="ECO:0000256" key="1">
    <source>
        <dbReference type="PROSITE-ProRule" id="PRU00723"/>
    </source>
</evidence>
<feature type="region of interest" description="Disordered" evidence="2">
    <location>
        <begin position="1515"/>
        <end position="1552"/>
    </location>
</feature>
<dbReference type="InterPro" id="IPR051712">
    <property type="entry name" value="ARTD-AVP"/>
</dbReference>
<dbReference type="InterPro" id="IPR012317">
    <property type="entry name" value="Poly(ADP-ribose)pol_cat_dom"/>
</dbReference>
<dbReference type="OrthoDB" id="3247158at2759"/>
<feature type="compositionally biased region" description="Polar residues" evidence="2">
    <location>
        <begin position="878"/>
        <end position="888"/>
    </location>
</feature>
<feature type="region of interest" description="Disordered" evidence="2">
    <location>
        <begin position="452"/>
        <end position="471"/>
    </location>
</feature>
<evidence type="ECO:0000313" key="5">
    <source>
        <dbReference type="EMBL" id="CAC5392657.1"/>
    </source>
</evidence>
<dbReference type="GO" id="GO:0005634">
    <property type="term" value="C:nucleus"/>
    <property type="evidence" value="ECO:0007669"/>
    <property type="project" value="TreeGrafter"/>
</dbReference>
<name>A0A6J8CCT7_MYTCO</name>
<feature type="compositionally biased region" description="Polar residues" evidence="2">
    <location>
        <begin position="263"/>
        <end position="273"/>
    </location>
</feature>
<feature type="region of interest" description="Disordered" evidence="2">
    <location>
        <begin position="422"/>
        <end position="442"/>
    </location>
</feature>
<feature type="compositionally biased region" description="Acidic residues" evidence="2">
    <location>
        <begin position="943"/>
        <end position="963"/>
    </location>
</feature>
<dbReference type="InterPro" id="IPR000571">
    <property type="entry name" value="Znf_CCCH"/>
</dbReference>
<feature type="compositionally biased region" description="Acidic residues" evidence="2">
    <location>
        <begin position="792"/>
        <end position="804"/>
    </location>
</feature>
<feature type="compositionally biased region" description="Polar residues" evidence="2">
    <location>
        <begin position="1515"/>
        <end position="1537"/>
    </location>
</feature>
<dbReference type="GO" id="GO:1990404">
    <property type="term" value="F:NAD+-protein mono-ADP-ribosyltransferase activity"/>
    <property type="evidence" value="ECO:0007669"/>
    <property type="project" value="TreeGrafter"/>
</dbReference>
<dbReference type="PANTHER" id="PTHR45740:SF4">
    <property type="entry name" value="PROTEIN MONO-ADP-RIBOSYLTRANSFERASE PARP11"/>
    <property type="match status" value="1"/>
</dbReference>
<dbReference type="EC" id="2.4.2.30" evidence="5"/>
<evidence type="ECO:0000313" key="6">
    <source>
        <dbReference type="Proteomes" id="UP000507470"/>
    </source>
</evidence>
<gene>
    <name evidence="5" type="ORF">MCOR_27585</name>
</gene>
<protein>
    <submittedName>
        <fullName evidence="5">PARP7S</fullName>
        <ecNumber evidence="5">2.4.2.30</ecNumber>
    </submittedName>
</protein>
<feature type="compositionally biased region" description="Polar residues" evidence="2">
    <location>
        <begin position="32"/>
        <end position="44"/>
    </location>
</feature>
<feature type="compositionally biased region" description="Polar residues" evidence="2">
    <location>
        <begin position="164"/>
        <end position="174"/>
    </location>
</feature>
<sequence>MSQGGGQRGGGAKGNNGKQPSMQRGGKGPKINQGQGKPQGNQAKKQGVPRGPNTNQHLGGPRLPNPFQFQEQSCGSQQRFPRGPHPNHFQGQPRGNQEGCQRIPNLNQCQGQPCGMQQGGPRGPNPIQFPKQPPGNQQGGPRGPNPKPFPGQPQGNQQGGPSWCTGQPQGKQGSQRGPNPNQFPGQPQGNQHGGPRRQNPNQCLAQPQGNQQGGPRRPNPNQFPGQPQGNQQGGPRRPNPNQFPGQPQGNQQGGPRRQNPNQFPAQPQGNQQGCPRRPNPNQFPGQPQGNQQGGPRRQNRNQCPAQPQGNQQGGPKRPIPNQFPGQPQGNQQGNAQRPIPNHFIQQPQETNQEVLMESAKIVHKDQFKIKENLSQKSKDVQQSPVESTPICRRMYMCQYLLLCLTQTPQPQVLLSGPVSQTGINIQKGDGQQDHDDNRSKASLRRRLRRVCSHGDGKDKVGQHDNEEQNVKIPDVDDTEVFKFLIKHFGGGCSYEDFLRRCDLFPLNSNIMLWFRKHNRRFHIFWDKKDIVCLQPFYRDAKICVQWNSKKNPGECQNAHWDYFHICRRFIRGNCKDKDCPLSHSFRSPHNYRLQNKLGIGDFSDDEMKIVLNCNSPSVCADYIYKNGCKVDNPERRCPHLHLCRQKIFGKCPDPCKFNRTHTINQFHNKWVLTSCHMKGWPPAKVLRAIYVPLREKKENVNYSDDSDLSQDEEDLHDLEESSVFDYDSDVYVSSESLSSSASGPAKNKIVHSVENLSIDYNKEGTRSKHGRKERFRSLENITCGIVGKDDQDLTESSDDYDDKDDYGGGNVDDDDDYGDSKVDKDNFCDGNVDDDDDDYGDGNDDGDDDDYSDGNDEDYYGDRNVEIDPRAKEMIMTEDQTQIQQGNGDDNELDDGCDFGYNDDYQDNYVNDYHENDGNDYYENDGNDYDDNKGGDYDHDYGDYDFENDAEDNDNEYGDDNGPYDDGHGDDNKIIEIEKLTMEKREQDQHVCGDDNIKKYQQDRNKDIDNIKEKEEEIMENWKGEKQGNDKNSKDEHQNLLDDDDIKEKERIQMEAWKKEQQQSHDDDDNIIERERLMMEQWKQQQLERSVLPYHTDVKSEPALSPSDPEYQETDSSLLKDETENTKICIKISGKWFSLSLAENEKTEKSFCDLQDVAPTEMKCEDNKYNCHIWFQKMHAVILDVNGLPAADDDQWCTVRRLTVLHSGGGIGKMMMISGLYSTSLDSIPFPSAMGTPKPAHFYNWDCSHDFEPIELDKAGKEYKDVLKSILDSMDPSKFDFKFIYRIQNRKIWSEYDIKKKHMLTDAEQDGQGQNIDERDLFHGTNSLDTCHGICTNNFDFRTSGRNATVYGEGSYFAVRARLSHSYTKADSPTDMRFLFSIFRAKVLVGKFTEGNPSLLRPPEIPGQVHKLYDSCVDNVEDPQIVVVFDRNQCYPEYIIMYTDKEPVKVEKPMVQPLMNQPLVQPLVNQPLVQPLVSQPLVQPLVYQPIVYPHNTGSQTSLQMQMGGPIVYPHPTTTTMQSSIEKPASSAENSSAHLNKHCKKEKDECVLQ</sequence>
<keyword evidence="5" id="KW-0808">Transferase</keyword>
<feature type="region of interest" description="Disordered" evidence="2">
    <location>
        <begin position="788"/>
        <end position="971"/>
    </location>
</feature>
<keyword evidence="1" id="KW-0863">Zinc-finger</keyword>
<feature type="compositionally biased region" description="Polar residues" evidence="2">
    <location>
        <begin position="67"/>
        <end position="79"/>
    </location>
</feature>
<dbReference type="Gene3D" id="3.90.228.10">
    <property type="match status" value="1"/>
</dbReference>
<reference evidence="5 6" key="1">
    <citation type="submission" date="2020-06" db="EMBL/GenBank/DDBJ databases">
        <authorList>
            <person name="Li R."/>
            <person name="Bekaert M."/>
        </authorList>
    </citation>
    <scope>NUCLEOTIDE SEQUENCE [LARGE SCALE GENOMIC DNA]</scope>
    <source>
        <strain evidence="6">wild</strain>
    </source>
</reference>
<feature type="compositionally biased region" description="Low complexity" evidence="2">
    <location>
        <begin position="275"/>
        <end position="336"/>
    </location>
</feature>
<feature type="region of interest" description="Disordered" evidence="2">
    <location>
        <begin position="1098"/>
        <end position="1117"/>
    </location>
</feature>
<dbReference type="Pfam" id="PF00644">
    <property type="entry name" value="PARP"/>
    <property type="match status" value="1"/>
</dbReference>
<feature type="compositionally biased region" description="Basic and acidic residues" evidence="2">
    <location>
        <begin position="930"/>
        <end position="942"/>
    </location>
</feature>
<proteinExistence type="predicted"/>
<dbReference type="PROSITE" id="PS51059">
    <property type="entry name" value="PARP_CATALYTIC"/>
    <property type="match status" value="1"/>
</dbReference>
<feature type="compositionally biased region" description="Polar residues" evidence="2">
    <location>
        <begin position="89"/>
        <end position="107"/>
    </location>
</feature>
<feature type="compositionally biased region" description="Acidic residues" evidence="2">
    <location>
        <begin position="918"/>
        <end position="929"/>
    </location>
</feature>
<dbReference type="EMBL" id="CACVKT020005038">
    <property type="protein sequence ID" value="CAC5392657.1"/>
    <property type="molecule type" value="Genomic_DNA"/>
</dbReference>
<keyword evidence="5" id="KW-0328">Glycosyltransferase</keyword>
<feature type="compositionally biased region" description="Low complexity" evidence="2">
    <location>
        <begin position="152"/>
        <end position="161"/>
    </location>
</feature>
<dbReference type="SUPFAM" id="SSF56399">
    <property type="entry name" value="ADP-ribosylation"/>
    <property type="match status" value="1"/>
</dbReference>
<keyword evidence="1" id="KW-0479">Metal-binding</keyword>
<feature type="zinc finger region" description="C3H1-type" evidence="1">
    <location>
        <begin position="565"/>
        <end position="586"/>
    </location>
</feature>
<evidence type="ECO:0000256" key="2">
    <source>
        <dbReference type="SAM" id="MobiDB-lite"/>
    </source>
</evidence>
<feature type="domain" description="C3H1-type" evidence="3">
    <location>
        <begin position="565"/>
        <end position="586"/>
    </location>
</feature>
<dbReference type="CDD" id="cd01439">
    <property type="entry name" value="TCCD_inducible_PARP_like"/>
    <property type="match status" value="1"/>
</dbReference>
<feature type="compositionally biased region" description="Basic and acidic residues" evidence="2">
    <location>
        <begin position="430"/>
        <end position="439"/>
    </location>
</feature>
<evidence type="ECO:0000259" key="3">
    <source>
        <dbReference type="PROSITE" id="PS50103"/>
    </source>
</evidence>
<feature type="compositionally biased region" description="Low complexity" evidence="2">
    <location>
        <begin position="206"/>
        <end position="262"/>
    </location>
</feature>
<dbReference type="PROSITE" id="PS50103">
    <property type="entry name" value="ZF_C3H1"/>
    <property type="match status" value="1"/>
</dbReference>
<feature type="compositionally biased region" description="Gly residues" evidence="2">
    <location>
        <begin position="1"/>
        <end position="14"/>
    </location>
</feature>
<dbReference type="Proteomes" id="UP000507470">
    <property type="component" value="Unassembled WGS sequence"/>
</dbReference>
<dbReference type="GO" id="GO:0008270">
    <property type="term" value="F:zinc ion binding"/>
    <property type="evidence" value="ECO:0007669"/>
    <property type="project" value="UniProtKB-KW"/>
</dbReference>
<accession>A0A6J8CCT7</accession>
<feature type="domain" description="PARP catalytic" evidence="4">
    <location>
        <begin position="1240"/>
        <end position="1466"/>
    </location>
</feature>
<feature type="compositionally biased region" description="Basic and acidic residues" evidence="2">
    <location>
        <begin position="860"/>
        <end position="875"/>
    </location>
</feature>
<dbReference type="GO" id="GO:0003950">
    <property type="term" value="F:NAD+ poly-ADP-ribosyltransferase activity"/>
    <property type="evidence" value="ECO:0007669"/>
    <property type="project" value="UniProtKB-EC"/>
</dbReference>
<feature type="compositionally biased region" description="Basic and acidic residues" evidence="2">
    <location>
        <begin position="818"/>
        <end position="827"/>
    </location>
</feature>
<feature type="region of interest" description="Disordered" evidence="2">
    <location>
        <begin position="1"/>
        <end position="339"/>
    </location>
</feature>
<keyword evidence="1" id="KW-0862">Zinc</keyword>
<organism evidence="5 6">
    <name type="scientific">Mytilus coruscus</name>
    <name type="common">Sea mussel</name>
    <dbReference type="NCBI Taxonomy" id="42192"/>
    <lineage>
        <taxon>Eukaryota</taxon>
        <taxon>Metazoa</taxon>
        <taxon>Spiralia</taxon>
        <taxon>Lophotrochozoa</taxon>
        <taxon>Mollusca</taxon>
        <taxon>Bivalvia</taxon>
        <taxon>Autobranchia</taxon>
        <taxon>Pteriomorphia</taxon>
        <taxon>Mytilida</taxon>
        <taxon>Mytiloidea</taxon>
        <taxon>Mytilidae</taxon>
        <taxon>Mytilinae</taxon>
        <taxon>Mytilus</taxon>
    </lineage>
</organism>
<feature type="compositionally biased region" description="Acidic residues" evidence="2">
    <location>
        <begin position="831"/>
        <end position="859"/>
    </location>
</feature>
<feature type="region of interest" description="Disordered" evidence="2">
    <location>
        <begin position="1021"/>
        <end position="1047"/>
    </location>
</feature>